<dbReference type="GO" id="GO:0008240">
    <property type="term" value="F:tripeptidyl-peptidase activity"/>
    <property type="evidence" value="ECO:0007669"/>
    <property type="project" value="UniProtKB-EC"/>
</dbReference>
<feature type="signal peptide" evidence="12">
    <location>
        <begin position="1"/>
        <end position="19"/>
    </location>
</feature>
<dbReference type="SUPFAM" id="SSF52743">
    <property type="entry name" value="Subtilisin-like"/>
    <property type="match status" value="1"/>
</dbReference>
<dbReference type="InterPro" id="IPR000209">
    <property type="entry name" value="Peptidase_S8/S53_dom"/>
</dbReference>
<evidence type="ECO:0000256" key="7">
    <source>
        <dbReference type="ARBA" id="ARBA00022801"/>
    </source>
</evidence>
<dbReference type="PROSITE" id="PS51695">
    <property type="entry name" value="SEDOLISIN"/>
    <property type="match status" value="1"/>
</dbReference>
<keyword evidence="9 11" id="KW-0106">Calcium</keyword>
<dbReference type="GO" id="GO:0005576">
    <property type="term" value="C:extracellular region"/>
    <property type="evidence" value="ECO:0007669"/>
    <property type="project" value="UniProtKB-SubCell"/>
</dbReference>
<feature type="chain" id="PRO_5042074288" description="tripeptidyl-peptidase II" evidence="12">
    <location>
        <begin position="20"/>
        <end position="573"/>
    </location>
</feature>
<dbReference type="Proteomes" id="UP001218218">
    <property type="component" value="Unassembled WGS sequence"/>
</dbReference>
<keyword evidence="8 11" id="KW-0720">Serine protease</keyword>
<feature type="active site" description="Charge relay system" evidence="11">
    <location>
        <position position="487"/>
    </location>
</feature>
<dbReference type="GO" id="GO:0006508">
    <property type="term" value="P:proteolysis"/>
    <property type="evidence" value="ECO:0007669"/>
    <property type="project" value="UniProtKB-KW"/>
</dbReference>
<comment type="caution">
    <text evidence="14">The sequence shown here is derived from an EMBL/GenBank/DDBJ whole genome shotgun (WGS) entry which is preliminary data.</text>
</comment>
<feature type="active site" description="Charge relay system" evidence="11">
    <location>
        <position position="284"/>
    </location>
</feature>
<evidence type="ECO:0000256" key="4">
    <source>
        <dbReference type="ARBA" id="ARBA00012462"/>
    </source>
</evidence>
<comment type="catalytic activity">
    <reaction evidence="1">
        <text>Release of an N-terminal tripeptide from a polypeptide.</text>
        <dbReference type="EC" id="3.4.14.10"/>
    </reaction>
</comment>
<feature type="binding site" evidence="11">
    <location>
        <position position="530"/>
    </location>
    <ligand>
        <name>Ca(2+)</name>
        <dbReference type="ChEBI" id="CHEBI:29108"/>
    </ligand>
</feature>
<feature type="non-terminal residue" evidence="14">
    <location>
        <position position="1"/>
    </location>
</feature>
<evidence type="ECO:0000256" key="10">
    <source>
        <dbReference type="ARBA" id="ARBA00023145"/>
    </source>
</evidence>
<organism evidence="14 15">
    <name type="scientific">Mycena albidolilacea</name>
    <dbReference type="NCBI Taxonomy" id="1033008"/>
    <lineage>
        <taxon>Eukaryota</taxon>
        <taxon>Fungi</taxon>
        <taxon>Dikarya</taxon>
        <taxon>Basidiomycota</taxon>
        <taxon>Agaricomycotina</taxon>
        <taxon>Agaricomycetes</taxon>
        <taxon>Agaricomycetidae</taxon>
        <taxon>Agaricales</taxon>
        <taxon>Marasmiineae</taxon>
        <taxon>Mycenaceae</taxon>
        <taxon>Mycena</taxon>
    </lineage>
</organism>
<keyword evidence="12" id="KW-0732">Signal</keyword>
<evidence type="ECO:0000256" key="12">
    <source>
        <dbReference type="SAM" id="SignalP"/>
    </source>
</evidence>
<feature type="binding site" evidence="11">
    <location>
        <position position="552"/>
    </location>
    <ligand>
        <name>Ca(2+)</name>
        <dbReference type="ChEBI" id="CHEBI:29108"/>
    </ligand>
</feature>
<dbReference type="InterPro" id="IPR015366">
    <property type="entry name" value="S53_propep"/>
</dbReference>
<evidence type="ECO:0000256" key="5">
    <source>
        <dbReference type="ARBA" id="ARBA00022670"/>
    </source>
</evidence>
<evidence type="ECO:0000256" key="8">
    <source>
        <dbReference type="ARBA" id="ARBA00022825"/>
    </source>
</evidence>
<keyword evidence="15" id="KW-1185">Reference proteome</keyword>
<evidence type="ECO:0000313" key="15">
    <source>
        <dbReference type="Proteomes" id="UP001218218"/>
    </source>
</evidence>
<evidence type="ECO:0000256" key="3">
    <source>
        <dbReference type="ARBA" id="ARBA00004239"/>
    </source>
</evidence>
<protein>
    <recommendedName>
        <fullName evidence="4">tripeptidyl-peptidase II</fullName>
        <ecNumber evidence="4">3.4.14.10</ecNumber>
    </recommendedName>
</protein>
<evidence type="ECO:0000256" key="6">
    <source>
        <dbReference type="ARBA" id="ARBA00022723"/>
    </source>
</evidence>
<dbReference type="Gene3D" id="3.40.50.200">
    <property type="entry name" value="Peptidase S8/S53 domain"/>
    <property type="match status" value="1"/>
</dbReference>
<keyword evidence="6 11" id="KW-0479">Metal-binding</keyword>
<feature type="domain" description="Peptidase S53" evidence="13">
    <location>
        <begin position="208"/>
        <end position="573"/>
    </location>
</feature>
<dbReference type="SMART" id="SM00944">
    <property type="entry name" value="Pro-kuma_activ"/>
    <property type="match status" value="1"/>
</dbReference>
<dbReference type="EC" id="3.4.14.10" evidence="4"/>
<evidence type="ECO:0000256" key="9">
    <source>
        <dbReference type="ARBA" id="ARBA00022837"/>
    </source>
</evidence>
<evidence type="ECO:0000256" key="2">
    <source>
        <dbReference type="ARBA" id="ARBA00002451"/>
    </source>
</evidence>
<dbReference type="PANTHER" id="PTHR14218:SF15">
    <property type="entry name" value="TRIPEPTIDYL-PEPTIDASE 1"/>
    <property type="match status" value="1"/>
</dbReference>
<dbReference type="SUPFAM" id="SSF54897">
    <property type="entry name" value="Protease propeptides/inhibitors"/>
    <property type="match status" value="1"/>
</dbReference>
<feature type="active site" description="Charge relay system" evidence="11">
    <location>
        <position position="288"/>
    </location>
</feature>
<comment type="cofactor">
    <cofactor evidence="11">
        <name>Ca(2+)</name>
        <dbReference type="ChEBI" id="CHEBI:29108"/>
    </cofactor>
    <text evidence="11">Binds 1 Ca(2+) ion per subunit.</text>
</comment>
<keyword evidence="5 11" id="KW-0645">Protease</keyword>
<evidence type="ECO:0000256" key="11">
    <source>
        <dbReference type="PROSITE-ProRule" id="PRU01032"/>
    </source>
</evidence>
<dbReference type="GO" id="GO:0004252">
    <property type="term" value="F:serine-type endopeptidase activity"/>
    <property type="evidence" value="ECO:0007669"/>
    <property type="project" value="UniProtKB-UniRule"/>
</dbReference>
<dbReference type="Pfam" id="PF00082">
    <property type="entry name" value="Peptidase_S8"/>
    <property type="match status" value="1"/>
</dbReference>
<accession>A0AAD7AGN2</accession>
<dbReference type="GO" id="GO:0046872">
    <property type="term" value="F:metal ion binding"/>
    <property type="evidence" value="ECO:0007669"/>
    <property type="project" value="UniProtKB-UniRule"/>
</dbReference>
<dbReference type="InterPro" id="IPR036852">
    <property type="entry name" value="Peptidase_S8/S53_dom_sf"/>
</dbReference>
<dbReference type="CDD" id="cd04056">
    <property type="entry name" value="Peptidases_S53"/>
    <property type="match status" value="1"/>
</dbReference>
<gene>
    <name evidence="14" type="ORF">DFH08DRAFT_1075440</name>
</gene>
<dbReference type="EMBL" id="JARIHO010000007">
    <property type="protein sequence ID" value="KAJ7358277.1"/>
    <property type="molecule type" value="Genomic_DNA"/>
</dbReference>
<comment type="subcellular location">
    <subcellularLocation>
        <location evidence="3">Secreted</location>
        <location evidence="3">Extracellular space</location>
    </subcellularLocation>
</comment>
<keyword evidence="10" id="KW-0865">Zymogen</keyword>
<sequence length="573" mass="58694">MIPLRAFLAILSFIAASAGRTVVHESRAAAPNGFISQGAAPANEALTLRFALAANNLAGLEAKLTSLSTPGSPEFRQWLSKDEVKAFVQPSAETVATFDAFASANSLKPTVISPNGDWVSLTLPVSQADKLFAAKFELFTHPDLADPITRTLSVSLPSELVGHVDVVHPSTEFLPPTSPRLAPSPSFRPLTAQDAPAASCNTSLAEGTITPTCLQELYGIPSDPATQPNNTLLVTGYVGEWAQTADLSKFLTLLRPDISPNATFSLLTADGGTNPQGTNKAGIEASLDVQYAVGIATGIPSQFLSVGGANSVAGFATALLDTTTFLDGVDSPPTVVTTSYGTSESAFGASMAAKICNGYQALGARGISVVFASGDGGVRGNHDDLSVCANNVFDPVFPAACPFVTTVGSTIGFSPEVAVNFTGGGFSNFFPAPSYQASAISGFLDTVPSGFAGTFNASGRGYPDVSLQGWDFEIVFGGQVGFVSGTSASAPTFAAIIALINDRLLAAGKPVLGFLNPFLYSSASTAFTDIKSGHNSGSACPAASVAFDAAVGWDPLTGFGTPVFSDLLAAALA</sequence>
<dbReference type="PANTHER" id="PTHR14218">
    <property type="entry name" value="PROTEASE S8 TRIPEPTIDYL PEPTIDASE I CLN2"/>
    <property type="match status" value="1"/>
</dbReference>
<dbReference type="PROSITE" id="PS00138">
    <property type="entry name" value="SUBTILASE_SER"/>
    <property type="match status" value="1"/>
</dbReference>
<dbReference type="InterPro" id="IPR050819">
    <property type="entry name" value="Tripeptidyl-peptidase_I"/>
</dbReference>
<name>A0AAD7AGN2_9AGAR</name>
<comment type="function">
    <text evidence="2">Secreted tripeptidyl-peptidase which degrades proteins at acidic pHs and is involved in virulence.</text>
</comment>
<dbReference type="AlphaFoldDB" id="A0AAD7AGN2"/>
<keyword evidence="7 11" id="KW-0378">Hydrolase</keyword>
<dbReference type="CDD" id="cd11377">
    <property type="entry name" value="Pro-peptidase_S53"/>
    <property type="match status" value="1"/>
</dbReference>
<dbReference type="Pfam" id="PF09286">
    <property type="entry name" value="Pro-kuma_activ"/>
    <property type="match status" value="1"/>
</dbReference>
<feature type="binding site" evidence="11">
    <location>
        <position position="554"/>
    </location>
    <ligand>
        <name>Ca(2+)</name>
        <dbReference type="ChEBI" id="CHEBI:29108"/>
    </ligand>
</feature>
<dbReference type="InterPro" id="IPR030400">
    <property type="entry name" value="Sedolisin_dom"/>
</dbReference>
<feature type="binding site" evidence="11">
    <location>
        <position position="529"/>
    </location>
    <ligand>
        <name>Ca(2+)</name>
        <dbReference type="ChEBI" id="CHEBI:29108"/>
    </ligand>
</feature>
<proteinExistence type="predicted"/>
<dbReference type="InterPro" id="IPR023828">
    <property type="entry name" value="Peptidase_S8_Ser-AS"/>
</dbReference>
<reference evidence="14" key="1">
    <citation type="submission" date="2023-03" db="EMBL/GenBank/DDBJ databases">
        <title>Massive genome expansion in bonnet fungi (Mycena s.s.) driven by repeated elements and novel gene families across ecological guilds.</title>
        <authorList>
            <consortium name="Lawrence Berkeley National Laboratory"/>
            <person name="Harder C.B."/>
            <person name="Miyauchi S."/>
            <person name="Viragh M."/>
            <person name="Kuo A."/>
            <person name="Thoen E."/>
            <person name="Andreopoulos B."/>
            <person name="Lu D."/>
            <person name="Skrede I."/>
            <person name="Drula E."/>
            <person name="Henrissat B."/>
            <person name="Morin E."/>
            <person name="Kohler A."/>
            <person name="Barry K."/>
            <person name="LaButti K."/>
            <person name="Morin E."/>
            <person name="Salamov A."/>
            <person name="Lipzen A."/>
            <person name="Mereny Z."/>
            <person name="Hegedus B."/>
            <person name="Baldrian P."/>
            <person name="Stursova M."/>
            <person name="Weitz H."/>
            <person name="Taylor A."/>
            <person name="Grigoriev I.V."/>
            <person name="Nagy L.G."/>
            <person name="Martin F."/>
            <person name="Kauserud H."/>
        </authorList>
    </citation>
    <scope>NUCLEOTIDE SEQUENCE</scope>
    <source>
        <strain evidence="14">CBHHK002</strain>
    </source>
</reference>
<evidence type="ECO:0000259" key="13">
    <source>
        <dbReference type="PROSITE" id="PS51695"/>
    </source>
</evidence>
<evidence type="ECO:0000256" key="1">
    <source>
        <dbReference type="ARBA" id="ARBA00001910"/>
    </source>
</evidence>
<evidence type="ECO:0000313" key="14">
    <source>
        <dbReference type="EMBL" id="KAJ7358277.1"/>
    </source>
</evidence>